<comment type="caution">
    <text evidence="11">The sequence shown here is derived from an EMBL/GenBank/DDBJ whole genome shotgun (WGS) entry which is preliminary data.</text>
</comment>
<dbReference type="SUPFAM" id="SSF47266">
    <property type="entry name" value="4-helical cytokines"/>
    <property type="match status" value="1"/>
</dbReference>
<keyword evidence="4 9" id="KW-0202">Cytokine</keyword>
<proteinExistence type="inferred from homology"/>
<dbReference type="EMBL" id="VZTJ01006420">
    <property type="protein sequence ID" value="NXC11009.1"/>
    <property type="molecule type" value="Genomic_DNA"/>
</dbReference>
<reference evidence="11 12" key="1">
    <citation type="submission" date="2019-09" db="EMBL/GenBank/DDBJ databases">
        <title>Bird 10,000 Genomes (B10K) Project - Family phase.</title>
        <authorList>
            <person name="Zhang G."/>
        </authorList>
    </citation>
    <scope>NUCLEOTIDE SEQUENCE [LARGE SCALE GENOMIC DNA]</scope>
    <source>
        <strain evidence="11">B10K-DU-029-32</strain>
        <tissue evidence="11">Liver or heart</tissue>
    </source>
</reference>
<feature type="chain" id="PRO_5029648420" evidence="10">
    <location>
        <begin position="29"/>
        <end position="183"/>
    </location>
</feature>
<name>A0A7K8H4R1_ORTSP</name>
<feature type="non-terminal residue" evidence="11">
    <location>
        <position position="1"/>
    </location>
</feature>
<dbReference type="Pfam" id="PF00143">
    <property type="entry name" value="Interferon"/>
    <property type="match status" value="1"/>
</dbReference>
<feature type="non-terminal residue" evidence="11">
    <location>
        <position position="183"/>
    </location>
</feature>
<comment type="function">
    <text evidence="1">Has antiviral activities.</text>
</comment>
<keyword evidence="7 9" id="KW-0051">Antiviral defense</keyword>
<dbReference type="PROSITE" id="PS00252">
    <property type="entry name" value="INTERFERON_A_B_D"/>
    <property type="match status" value="1"/>
</dbReference>
<organism evidence="11 12">
    <name type="scientific">Orthonyx spaldingii</name>
    <name type="common">Chowchilla</name>
    <dbReference type="NCBI Taxonomy" id="38397"/>
    <lineage>
        <taxon>Eukaryota</taxon>
        <taxon>Metazoa</taxon>
        <taxon>Chordata</taxon>
        <taxon>Craniata</taxon>
        <taxon>Vertebrata</taxon>
        <taxon>Euteleostomi</taxon>
        <taxon>Archelosauria</taxon>
        <taxon>Archosauria</taxon>
        <taxon>Dinosauria</taxon>
        <taxon>Saurischia</taxon>
        <taxon>Theropoda</taxon>
        <taxon>Coelurosauria</taxon>
        <taxon>Aves</taxon>
        <taxon>Neognathae</taxon>
        <taxon>Neoaves</taxon>
        <taxon>Telluraves</taxon>
        <taxon>Australaves</taxon>
        <taxon>Passeriformes</taxon>
        <taxon>Corvoidea</taxon>
        <taxon>Orthonychidae</taxon>
        <taxon>Orthonyx</taxon>
    </lineage>
</organism>
<evidence type="ECO:0000256" key="9">
    <source>
        <dbReference type="RuleBase" id="RU000436"/>
    </source>
</evidence>
<evidence type="ECO:0000256" key="8">
    <source>
        <dbReference type="ARBA" id="ARBA00023157"/>
    </source>
</evidence>
<dbReference type="GO" id="GO:0051607">
    <property type="term" value="P:defense response to virus"/>
    <property type="evidence" value="ECO:0007669"/>
    <property type="project" value="UniProtKB-KW"/>
</dbReference>
<keyword evidence="5" id="KW-0964">Secreted</keyword>
<dbReference type="PANTHER" id="PTHR11691">
    <property type="entry name" value="TYPE I INTERFERON"/>
    <property type="match status" value="1"/>
</dbReference>
<evidence type="ECO:0000256" key="2">
    <source>
        <dbReference type="ARBA" id="ARBA00004613"/>
    </source>
</evidence>
<evidence type="ECO:0000313" key="12">
    <source>
        <dbReference type="Proteomes" id="UP000526602"/>
    </source>
</evidence>
<keyword evidence="8" id="KW-1015">Disulfide bond</keyword>
<sequence length="183" mass="20950">MAVRGCPQPCLRHSTLALLLLLTALASGLPCHHLWTHNPGDALQLLKNMALSTIQPCHLQDPPFFPDTLLRNNLHPHQAAAAALRILQHLFHTLSNNSTRQHWHTQPRNDLLNKLQHYSHQLQKCLPDSATLFKGPRNPLLAINKFFRDIHLFLHAHNYSACAWDHVHFEALACFQHVDRLIR</sequence>
<feature type="signal peptide" evidence="10">
    <location>
        <begin position="1"/>
        <end position="28"/>
    </location>
</feature>
<accession>A0A7K8H4R1</accession>
<keyword evidence="6 10" id="KW-0732">Signal</keyword>
<dbReference type="GO" id="GO:0005125">
    <property type="term" value="F:cytokine activity"/>
    <property type="evidence" value="ECO:0007669"/>
    <property type="project" value="UniProtKB-KW"/>
</dbReference>
<dbReference type="Proteomes" id="UP000526602">
    <property type="component" value="Unassembled WGS sequence"/>
</dbReference>
<comment type="subcellular location">
    <subcellularLocation>
        <location evidence="2">Secreted</location>
    </subcellularLocation>
</comment>
<dbReference type="InterPro" id="IPR000471">
    <property type="entry name" value="Interferon_alpha/beta/delta"/>
</dbReference>
<evidence type="ECO:0000256" key="1">
    <source>
        <dbReference type="ARBA" id="ARBA00002718"/>
    </source>
</evidence>
<dbReference type="Gene3D" id="1.20.1250.10">
    <property type="match status" value="1"/>
</dbReference>
<dbReference type="InterPro" id="IPR009079">
    <property type="entry name" value="4_helix_cytokine-like_core"/>
</dbReference>
<dbReference type="GO" id="GO:0005615">
    <property type="term" value="C:extracellular space"/>
    <property type="evidence" value="ECO:0007669"/>
    <property type="project" value="UniProtKB-KW"/>
</dbReference>
<evidence type="ECO:0000256" key="7">
    <source>
        <dbReference type="ARBA" id="ARBA00023118"/>
    </source>
</evidence>
<evidence type="ECO:0000256" key="4">
    <source>
        <dbReference type="ARBA" id="ARBA00022514"/>
    </source>
</evidence>
<dbReference type="SMART" id="SM00076">
    <property type="entry name" value="IFabd"/>
    <property type="match status" value="1"/>
</dbReference>
<dbReference type="GO" id="GO:0005126">
    <property type="term" value="F:cytokine receptor binding"/>
    <property type="evidence" value="ECO:0007669"/>
    <property type="project" value="InterPro"/>
</dbReference>
<comment type="similarity">
    <text evidence="3 9">Belongs to the alpha/beta interferon family.</text>
</comment>
<dbReference type="AlphaFoldDB" id="A0A7K8H4R1"/>
<evidence type="ECO:0000256" key="5">
    <source>
        <dbReference type="ARBA" id="ARBA00022525"/>
    </source>
</evidence>
<gene>
    <name evidence="11" type="primary">Ifn</name>
    <name evidence="11" type="ORF">ORTSPA_R08403</name>
</gene>
<evidence type="ECO:0000256" key="6">
    <source>
        <dbReference type="ARBA" id="ARBA00022729"/>
    </source>
</evidence>
<dbReference type="PANTHER" id="PTHR11691:SF73">
    <property type="entry name" value="INTERFERON BETA"/>
    <property type="match status" value="1"/>
</dbReference>
<evidence type="ECO:0000256" key="3">
    <source>
        <dbReference type="ARBA" id="ARBA00011033"/>
    </source>
</evidence>
<dbReference type="GO" id="GO:0006955">
    <property type="term" value="P:immune response"/>
    <property type="evidence" value="ECO:0007669"/>
    <property type="project" value="UniProtKB-ARBA"/>
</dbReference>
<evidence type="ECO:0000313" key="11">
    <source>
        <dbReference type="EMBL" id="NXC11009.1"/>
    </source>
</evidence>
<keyword evidence="12" id="KW-1185">Reference proteome</keyword>
<protein>
    <submittedName>
        <fullName evidence="11">IFN protein</fullName>
    </submittedName>
</protein>
<evidence type="ECO:0000256" key="10">
    <source>
        <dbReference type="SAM" id="SignalP"/>
    </source>
</evidence>